<proteinExistence type="predicted"/>
<organism evidence="2 3">
    <name type="scientific">Labrys monachus</name>
    <dbReference type="NCBI Taxonomy" id="217067"/>
    <lineage>
        <taxon>Bacteria</taxon>
        <taxon>Pseudomonadati</taxon>
        <taxon>Pseudomonadota</taxon>
        <taxon>Alphaproteobacteria</taxon>
        <taxon>Hyphomicrobiales</taxon>
        <taxon>Xanthobacteraceae</taxon>
        <taxon>Labrys</taxon>
    </lineage>
</organism>
<dbReference type="Pfam" id="PF07796">
    <property type="entry name" value="DUF1638"/>
    <property type="match status" value="1"/>
</dbReference>
<name>A0ABU0F6U3_9HYPH</name>
<evidence type="ECO:0000313" key="2">
    <source>
        <dbReference type="EMBL" id="MDQ0390343.1"/>
    </source>
</evidence>
<dbReference type="RefSeq" id="WP_307421514.1">
    <property type="nucleotide sequence ID" value="NZ_JAUSVK010000001.1"/>
</dbReference>
<evidence type="ECO:0000313" key="3">
    <source>
        <dbReference type="Proteomes" id="UP001237448"/>
    </source>
</evidence>
<keyword evidence="3" id="KW-1185">Reference proteome</keyword>
<gene>
    <name evidence="2" type="ORF">J3R73_000135</name>
</gene>
<sequence length="219" mass="23866">MGHSSASGASPRRTLVIACGALAREFLAVKQANGWDHLDITCLPAIWHNHPHKIPEGVRRKIRAGRAAYDEILCLYGDCGTGGLLDDVLKEEGVERIDGPHCYSFFAGAQTFDAMQDEEIGTFYLTDFLVRHFDRFVIKGLGLDRHPQLLPVYFGNYRRVMVLVQFPDAALEEKARAAAERLGLPLVVHHTGLVGIEAFLKKAPGVAGDPAAPAGVPKA</sequence>
<evidence type="ECO:0000259" key="1">
    <source>
        <dbReference type="Pfam" id="PF07796"/>
    </source>
</evidence>
<reference evidence="2 3" key="1">
    <citation type="submission" date="2023-07" db="EMBL/GenBank/DDBJ databases">
        <title>Genomic Encyclopedia of Type Strains, Phase IV (KMG-IV): sequencing the most valuable type-strain genomes for metagenomic binning, comparative biology and taxonomic classification.</title>
        <authorList>
            <person name="Goeker M."/>
        </authorList>
    </citation>
    <scope>NUCLEOTIDE SEQUENCE [LARGE SCALE GENOMIC DNA]</scope>
    <source>
        <strain evidence="2 3">DSM 5896</strain>
    </source>
</reference>
<protein>
    <recommendedName>
        <fullName evidence="1">DUF1638 domain-containing protein</fullName>
    </recommendedName>
</protein>
<dbReference type="InterPro" id="IPR012437">
    <property type="entry name" value="DUF1638"/>
</dbReference>
<feature type="domain" description="DUF1638" evidence="1">
    <location>
        <begin position="42"/>
        <end position="199"/>
    </location>
</feature>
<comment type="caution">
    <text evidence="2">The sequence shown here is derived from an EMBL/GenBank/DDBJ whole genome shotgun (WGS) entry which is preliminary data.</text>
</comment>
<accession>A0ABU0F6U3</accession>
<dbReference type="EMBL" id="JAUSVK010000001">
    <property type="protein sequence ID" value="MDQ0390343.1"/>
    <property type="molecule type" value="Genomic_DNA"/>
</dbReference>
<dbReference type="Proteomes" id="UP001237448">
    <property type="component" value="Unassembled WGS sequence"/>
</dbReference>